<dbReference type="Proteomes" id="UP000182945">
    <property type="component" value="Chromosome"/>
</dbReference>
<feature type="compositionally biased region" description="Polar residues" evidence="1">
    <location>
        <begin position="389"/>
        <end position="405"/>
    </location>
</feature>
<dbReference type="EMBL" id="CP017962">
    <property type="protein sequence ID" value="APC48629.1"/>
    <property type="molecule type" value="Genomic_DNA"/>
</dbReference>
<dbReference type="Pfam" id="PF02120">
    <property type="entry name" value="Flg_hook"/>
    <property type="match status" value="1"/>
</dbReference>
<feature type="region of interest" description="Disordered" evidence="1">
    <location>
        <begin position="373"/>
        <end position="407"/>
    </location>
</feature>
<dbReference type="AlphaFoldDB" id="A0AAC9J301"/>
<evidence type="ECO:0000313" key="3">
    <source>
        <dbReference type="EMBL" id="APC48629.1"/>
    </source>
</evidence>
<evidence type="ECO:0000313" key="4">
    <source>
        <dbReference type="Proteomes" id="UP000182945"/>
    </source>
</evidence>
<dbReference type="Gene3D" id="3.30.750.140">
    <property type="match status" value="1"/>
</dbReference>
<feature type="domain" description="Flagellar hook-length control protein-like C-terminal" evidence="2">
    <location>
        <begin position="299"/>
        <end position="375"/>
    </location>
</feature>
<organism evidence="3 4">
    <name type="scientific">Virgibacillus halodenitrificans</name>
    <name type="common">Bacillus halodenitrificans</name>
    <dbReference type="NCBI Taxonomy" id="1482"/>
    <lineage>
        <taxon>Bacteria</taxon>
        <taxon>Bacillati</taxon>
        <taxon>Bacillota</taxon>
        <taxon>Bacilli</taxon>
        <taxon>Bacillales</taxon>
        <taxon>Bacillaceae</taxon>
        <taxon>Virgibacillus</taxon>
    </lineage>
</organism>
<protein>
    <recommendedName>
        <fullName evidence="2">Flagellar hook-length control protein-like C-terminal domain-containing protein</fullName>
    </recommendedName>
</protein>
<dbReference type="InterPro" id="IPR021136">
    <property type="entry name" value="Flagellar_hook_control-like_C"/>
</dbReference>
<reference evidence="3 4" key="1">
    <citation type="submission" date="2016-11" db="EMBL/GenBank/DDBJ databases">
        <title>Complete genome sequencing of Virgibacillus halodenitrificans PDB-F2.</title>
        <authorList>
            <person name="Sun Z."/>
            <person name="Zhou Y."/>
            <person name="Li H."/>
        </authorList>
    </citation>
    <scope>NUCLEOTIDE SEQUENCE [LARGE SCALE GENOMIC DNA]</scope>
    <source>
        <strain evidence="3 4">PDB-F2</strain>
    </source>
</reference>
<accession>A0AAC9J301</accession>
<evidence type="ECO:0000259" key="2">
    <source>
        <dbReference type="Pfam" id="PF02120"/>
    </source>
</evidence>
<sequence>MNAMGMFLPNTQISGTGKDHMSKMPHSLKEESPLFQMLLAKLQPANENALDPAVLDNQENVESIIHDAQLPNHLQTVLMDLIKQNQIGTVENNSTNQEEMLSLVENLFLSQPMSQDVPMILSQMPASLVNEKVMKQIAELFTKAQHLLNQVTTAVTNQKQMKENAPELLNILKEWTAISKKSGANQQNVAKVQSLIVKESPIFEELVQNFAKRNQLVTKHQYNSAAEVTTNDVAKWMSKALENHGLTEKINVQTITPTSMPMSKVEQFIIHLNQAQSTQSNDQQLMEQFQRLIKSSKFMSTPNGTNQLNITLRPGNMGEMVVKLTQINGEMTVKILVSSQAAKEMLDSNMHQLRHMFSPQQVVVEKQELNLQNGQSLQKETSDQHSDNQENSQQSQHDQENNQNDDFAMTFEEALLNEKV</sequence>
<dbReference type="CDD" id="cd17470">
    <property type="entry name" value="T3SS_Flik_C"/>
    <property type="match status" value="1"/>
</dbReference>
<name>A0AAC9J301_VIRHA</name>
<gene>
    <name evidence="3" type="ORF">BME96_10735</name>
</gene>
<evidence type="ECO:0000256" key="1">
    <source>
        <dbReference type="SAM" id="MobiDB-lite"/>
    </source>
</evidence>
<proteinExistence type="predicted"/>
<dbReference type="InterPro" id="IPR038610">
    <property type="entry name" value="FliK-like_C_sf"/>
</dbReference>
<dbReference type="KEGG" id="vhl:BME96_10735"/>